<evidence type="ECO:0000313" key="3">
    <source>
        <dbReference type="Proteomes" id="UP000054662"/>
    </source>
</evidence>
<keyword evidence="1" id="KW-0472">Membrane</keyword>
<feature type="transmembrane region" description="Helical" evidence="1">
    <location>
        <begin position="62"/>
        <end position="92"/>
    </location>
</feature>
<keyword evidence="1" id="KW-1133">Transmembrane helix</keyword>
<feature type="transmembrane region" description="Helical" evidence="1">
    <location>
        <begin position="112"/>
        <end position="134"/>
    </location>
</feature>
<dbReference type="RefSeq" id="WP_058494220.1">
    <property type="nucleotide sequence ID" value="NZ_CBCRUR010000020.1"/>
</dbReference>
<keyword evidence="1" id="KW-0812">Transmembrane</keyword>
<dbReference type="OrthoDB" id="5638390at2"/>
<proteinExistence type="predicted"/>
<evidence type="ECO:0000256" key="1">
    <source>
        <dbReference type="SAM" id="Phobius"/>
    </source>
</evidence>
<dbReference type="PATRIC" id="fig|45076.6.peg.2715"/>
<dbReference type="AlphaFoldDB" id="A0A0W1A3H9"/>
<evidence type="ECO:0000313" key="2">
    <source>
        <dbReference type="EMBL" id="KTD75903.1"/>
    </source>
</evidence>
<protein>
    <submittedName>
        <fullName evidence="2">Uncharacterized protein</fullName>
    </submittedName>
</protein>
<reference evidence="2 3" key="1">
    <citation type="submission" date="2015-11" db="EMBL/GenBank/DDBJ databases">
        <title>Genomic analysis of 38 Legionella species identifies large and diverse effector repertoires.</title>
        <authorList>
            <person name="Burstein D."/>
            <person name="Amaro F."/>
            <person name="Zusman T."/>
            <person name="Lifshitz Z."/>
            <person name="Cohen O."/>
            <person name="Gilbert J.A."/>
            <person name="Pupko T."/>
            <person name="Shuman H.A."/>
            <person name="Segal G."/>
        </authorList>
    </citation>
    <scope>NUCLEOTIDE SEQUENCE [LARGE SCALE GENOMIC DNA]</scope>
    <source>
        <strain evidence="2 3">ATCC 49508</strain>
    </source>
</reference>
<name>A0A0W1A3H9_9GAMM</name>
<comment type="caution">
    <text evidence="2">The sequence shown here is derived from an EMBL/GenBank/DDBJ whole genome shotgun (WGS) entry which is preliminary data.</text>
</comment>
<sequence>MSRLFTTGFLTGSHKATENRLMGDLLLPRQRRTVGQMFFEPYESREEFVYCARHTFIPMAMIGLCVLVPATLIVYPAMVIGFSALSATVGAISDLCGDDVSGSFFLNLSKTIIVSLGQLIIDLFLLPLTAVAMLTRSISTGLHMAGISSESSEALSPGM</sequence>
<keyword evidence="3" id="KW-1185">Reference proteome</keyword>
<dbReference type="Proteomes" id="UP000054662">
    <property type="component" value="Unassembled WGS sequence"/>
</dbReference>
<gene>
    <name evidence="2" type="ORF">Lwor_2469</name>
</gene>
<dbReference type="EMBL" id="LNZC01000031">
    <property type="protein sequence ID" value="KTD75903.1"/>
    <property type="molecule type" value="Genomic_DNA"/>
</dbReference>
<accession>A0A0W1A3H9</accession>
<organism evidence="2 3">
    <name type="scientific">Legionella worsleiensis</name>
    <dbReference type="NCBI Taxonomy" id="45076"/>
    <lineage>
        <taxon>Bacteria</taxon>
        <taxon>Pseudomonadati</taxon>
        <taxon>Pseudomonadota</taxon>
        <taxon>Gammaproteobacteria</taxon>
        <taxon>Legionellales</taxon>
        <taxon>Legionellaceae</taxon>
        <taxon>Legionella</taxon>
    </lineage>
</organism>